<keyword evidence="2" id="KW-0694">RNA-binding</keyword>
<dbReference type="PANTHER" id="PTHR47334:SF2">
    <property type="entry name" value="RNA-BINDING MOTIF PROTEIN 25"/>
    <property type="match status" value="1"/>
</dbReference>
<dbReference type="STRING" id="4536.A0A0E0IBU2"/>
<dbReference type="Gene3D" id="1.20.1390.10">
    <property type="entry name" value="PWI domain"/>
    <property type="match status" value="1"/>
</dbReference>
<dbReference type="GO" id="GO:0009414">
    <property type="term" value="P:response to water deprivation"/>
    <property type="evidence" value="ECO:0007669"/>
    <property type="project" value="EnsemblPlants"/>
</dbReference>
<feature type="compositionally biased region" description="Low complexity" evidence="3">
    <location>
        <begin position="19"/>
        <end position="33"/>
    </location>
</feature>
<feature type="compositionally biased region" description="Pro residues" evidence="3">
    <location>
        <begin position="1"/>
        <end position="18"/>
    </location>
</feature>
<feature type="compositionally biased region" description="Basic and acidic residues" evidence="3">
    <location>
        <begin position="503"/>
        <end position="532"/>
    </location>
</feature>
<reference evidence="7" key="2">
    <citation type="submission" date="2018-04" db="EMBL/GenBank/DDBJ databases">
        <title>OnivRS2 (Oryza nivara Reference Sequence Version 2).</title>
        <authorList>
            <person name="Zhang J."/>
            <person name="Kudrna D."/>
            <person name="Lee S."/>
            <person name="Talag J."/>
            <person name="Rajasekar S."/>
            <person name="Welchert J."/>
            <person name="Hsing Y.-I."/>
            <person name="Wing R.A."/>
        </authorList>
    </citation>
    <scope>NUCLEOTIDE SEQUENCE [LARGE SCALE GENOMIC DNA]</scope>
    <source>
        <strain evidence="7">SL10</strain>
    </source>
</reference>
<dbReference type="InterPro" id="IPR000504">
    <property type="entry name" value="RRM_dom"/>
</dbReference>
<evidence type="ECO:0000313" key="7">
    <source>
        <dbReference type="EnsemblPlants" id="ONIVA08G15640.1"/>
    </source>
</evidence>
<feature type="compositionally biased region" description="Basic and acidic residues" evidence="3">
    <location>
        <begin position="560"/>
        <end position="573"/>
    </location>
</feature>
<evidence type="ECO:0008006" key="9">
    <source>
        <dbReference type="Google" id="ProtNLM"/>
    </source>
</evidence>
<feature type="compositionally biased region" description="Pro residues" evidence="3">
    <location>
        <begin position="82"/>
        <end position="91"/>
    </location>
</feature>
<protein>
    <recommendedName>
        <fullName evidence="9">PWI domain-containing protein</fullName>
    </recommendedName>
</protein>
<dbReference type="CDD" id="cd12446">
    <property type="entry name" value="RRM_RBM25"/>
    <property type="match status" value="1"/>
</dbReference>
<feature type="region of interest" description="Disordered" evidence="3">
    <location>
        <begin position="610"/>
        <end position="711"/>
    </location>
</feature>
<dbReference type="Gene3D" id="3.30.70.330">
    <property type="match status" value="1"/>
</dbReference>
<dbReference type="PROSITE" id="PS51025">
    <property type="entry name" value="PWI"/>
    <property type="match status" value="1"/>
</dbReference>
<dbReference type="EnsemblPlants" id="ONIVA08G15640.1">
    <property type="protein sequence ID" value="ONIVA08G15640.1"/>
    <property type="gene ID" value="ONIVA08G15640"/>
</dbReference>
<dbReference type="SUPFAM" id="SSF54928">
    <property type="entry name" value="RNA-binding domain, RBD"/>
    <property type="match status" value="1"/>
</dbReference>
<dbReference type="PANTHER" id="PTHR47334">
    <property type="entry name" value="SPLICING FACTOR PWI DOMAIN-CONTAINING PROTEIN / RNA RECOGNITION MOTIF (RRM)-CONTAINING PROTEIN"/>
    <property type="match status" value="1"/>
</dbReference>
<feature type="compositionally biased region" description="Basic and acidic residues" evidence="3">
    <location>
        <begin position="416"/>
        <end position="479"/>
    </location>
</feature>
<feature type="compositionally biased region" description="Basic and acidic residues" evidence="3">
    <location>
        <begin position="613"/>
        <end position="622"/>
    </location>
</feature>
<feature type="region of interest" description="Disordered" evidence="3">
    <location>
        <begin position="1"/>
        <end position="104"/>
    </location>
</feature>
<dbReference type="GO" id="GO:0005634">
    <property type="term" value="C:nucleus"/>
    <property type="evidence" value="ECO:0007669"/>
    <property type="project" value="EnsemblPlants"/>
</dbReference>
<dbReference type="PROSITE" id="PS50102">
    <property type="entry name" value="RRM"/>
    <property type="match status" value="1"/>
</dbReference>
<reference evidence="7" key="1">
    <citation type="submission" date="2015-04" db="UniProtKB">
        <authorList>
            <consortium name="EnsemblPlants"/>
        </authorList>
    </citation>
    <scope>IDENTIFICATION</scope>
    <source>
        <strain evidence="7">SL10</strain>
    </source>
</reference>
<evidence type="ECO:0000259" key="5">
    <source>
        <dbReference type="PROSITE" id="PS50102"/>
    </source>
</evidence>
<dbReference type="OMA" id="WHIFTEN"/>
<feature type="domain" description="PWI" evidence="6">
    <location>
        <begin position="820"/>
        <end position="917"/>
    </location>
</feature>
<accession>A0A0E0IBU2</accession>
<dbReference type="SMART" id="SM00360">
    <property type="entry name" value="RRM"/>
    <property type="match status" value="1"/>
</dbReference>
<dbReference type="AlphaFoldDB" id="A0A0E0IBU2"/>
<sequence>MAAVAPPPDGLDPPPATPPTAAAGTPPLAVPATNTPPNPATTPTPLTPNPNPSPTLPPPPMSTPPVVAPPMHSFAPSFRPLGAPPPPPPPQQVQVQVPPQYGGVPNPGYPMAQQMQPPGVPHVMPPGAVRPPAMYAPQPGVYLQQPGAALPPGMPRYPGPYPMMRPGFPPRPMPPVGVMPLQRPPIIPGIRGAPPVVPPTARPPTPAVTPPDKPPTAVYVGKIAPTVDNEFLLSLLRLCGPVKSWKRTQNPSSGKPVSFGFCEFESAEGILRATRLLNKLSIDGQELVVNINDATKEYLKKHVEEKKKAQEKTKEMEDGGGSGTTAVTGNELSKPVSDETETGTGDAGDKGNEENPKKFGIVTEEDSKADKDVAEKISSMIEEWLKTRPPPPPPPVEQSADISSKHKNGEYSVDVTKNDSEDKSGTGSDKRAVNETERIETGSPDKRKERERDKEKRDKDKELERHERERERERVRRDREKDIKYKEVERLYKERLKEWEFREREKEYQRQHEKEREKDRERERKREIMKQEDDSDEEDNRKRRRRSSGTLEERKRRRLREKEEDLADKLREEEEIAEARRRAVELQQQADAAAAAAAAVVAESATVMEVDGDDGKERDAQDKPAVVDVGNNDAFANGVDSGVNNGKDNIGDDKNMTPGEISDTKHNTSAPAKKLGFGLIGSGKRTSVPSVFAEEDDEDNDDKRARPLVPIDYSTEELQAVQANSSTGQPNIVAAAEFAKRILVTKDDKSDVEKDRSRRSNDRTNQRDRDRNDQDVGRTGDERREKTHDREKDKQDKPKSESKNILDAKQLIDMIPRTKEELFAYDINWAIYDKHELHERMRPWIAKKIIEFLGEEESTLVDYIVSCTKDHVQASKMLELLQSILDVEAEMFVLKMWRMLIFEIKKVKVSAPSIHLVPMRMWGCVKFCEVYELLCSRNDRNAPSSPSSSSSYDIVIVITVFLLRGEVVGVLVGDRFLEEVEGRGRRRKGVKAGATGDLVLGAVHVDGGEVNAARWSAAALVLAERVSWLTAEAAVAASTEEGFLPPPLPHRHRPVCLFPTTPCPPQHHRTQTIAVVGEEVLTAFGLSSRHFLASWSQLPTIILHHNPCLVFPTITTNGNSVLLRCWNGSTPCTTKCWKIDQQQLAHHVAINRLEQGVRDRGRHQKAIPAIILVAVAILVAFELDYFGHDNNYMDRDSGDYKDQ</sequence>
<dbReference type="Pfam" id="PF01480">
    <property type="entry name" value="PWI"/>
    <property type="match status" value="1"/>
</dbReference>
<dbReference type="InterPro" id="IPR035979">
    <property type="entry name" value="RBD_domain_sf"/>
</dbReference>
<feature type="compositionally biased region" description="Basic and acidic residues" evidence="3">
    <location>
        <begin position="365"/>
        <end position="375"/>
    </location>
</feature>
<keyword evidence="4" id="KW-0472">Membrane</keyword>
<evidence type="ECO:0000313" key="8">
    <source>
        <dbReference type="Proteomes" id="UP000006591"/>
    </source>
</evidence>
<dbReference type="Gramene" id="ONIVA08G15640.1">
    <property type="protein sequence ID" value="ONIVA08G15640.1"/>
    <property type="gene ID" value="ONIVA08G15640"/>
</dbReference>
<proteinExistence type="predicted"/>
<keyword evidence="4" id="KW-1133">Transmembrane helix</keyword>
<keyword evidence="8" id="KW-1185">Reference proteome</keyword>
<feature type="domain" description="RRM" evidence="5">
    <location>
        <begin position="216"/>
        <end position="294"/>
    </location>
</feature>
<evidence type="ECO:0000256" key="4">
    <source>
        <dbReference type="SAM" id="Phobius"/>
    </source>
</evidence>
<keyword evidence="1" id="KW-0507">mRNA processing</keyword>
<dbReference type="Proteomes" id="UP000006591">
    <property type="component" value="Chromosome 8"/>
</dbReference>
<keyword evidence="4" id="KW-0812">Transmembrane</keyword>
<dbReference type="GO" id="GO:0009737">
    <property type="term" value="P:response to abscisic acid"/>
    <property type="evidence" value="ECO:0007669"/>
    <property type="project" value="EnsemblPlants"/>
</dbReference>
<feature type="transmembrane region" description="Helical" evidence="4">
    <location>
        <begin position="1166"/>
        <end position="1186"/>
    </location>
</feature>
<feature type="region of interest" description="Disordered" evidence="3">
    <location>
        <begin position="309"/>
        <end position="479"/>
    </location>
</feature>
<feature type="compositionally biased region" description="Pro residues" evidence="3">
    <location>
        <begin position="34"/>
        <end position="68"/>
    </location>
</feature>
<dbReference type="eggNOG" id="KOG2253">
    <property type="taxonomic scope" value="Eukaryota"/>
</dbReference>
<organism evidence="7">
    <name type="scientific">Oryza nivara</name>
    <name type="common">Indian wild rice</name>
    <name type="synonym">Oryza sativa f. spontanea</name>
    <dbReference type="NCBI Taxonomy" id="4536"/>
    <lineage>
        <taxon>Eukaryota</taxon>
        <taxon>Viridiplantae</taxon>
        <taxon>Streptophyta</taxon>
        <taxon>Embryophyta</taxon>
        <taxon>Tracheophyta</taxon>
        <taxon>Spermatophyta</taxon>
        <taxon>Magnoliopsida</taxon>
        <taxon>Liliopsida</taxon>
        <taxon>Poales</taxon>
        <taxon>Poaceae</taxon>
        <taxon>BOP clade</taxon>
        <taxon>Oryzoideae</taxon>
        <taxon>Oryzeae</taxon>
        <taxon>Oryzinae</taxon>
        <taxon>Oryza</taxon>
    </lineage>
</organism>
<dbReference type="HOGENOM" id="CLU_007747_0_0_1"/>
<dbReference type="Pfam" id="PF00076">
    <property type="entry name" value="RRM_1"/>
    <property type="match status" value="1"/>
</dbReference>
<dbReference type="InterPro" id="IPR012677">
    <property type="entry name" value="Nucleotide-bd_a/b_plait_sf"/>
</dbReference>
<evidence type="ECO:0000256" key="2">
    <source>
        <dbReference type="PROSITE-ProRule" id="PRU00176"/>
    </source>
</evidence>
<feature type="region of interest" description="Disordered" evidence="3">
    <location>
        <begin position="747"/>
        <end position="805"/>
    </location>
</feature>
<dbReference type="SUPFAM" id="SSF101233">
    <property type="entry name" value="PWI domain"/>
    <property type="match status" value="1"/>
</dbReference>
<feature type="region of interest" description="Disordered" evidence="3">
    <location>
        <begin position="503"/>
        <end position="573"/>
    </location>
</feature>
<dbReference type="GO" id="GO:0006397">
    <property type="term" value="P:mRNA processing"/>
    <property type="evidence" value="ECO:0007669"/>
    <property type="project" value="UniProtKB-KW"/>
</dbReference>
<dbReference type="InterPro" id="IPR034268">
    <property type="entry name" value="RBM25_RRM"/>
</dbReference>
<dbReference type="SMART" id="SM00311">
    <property type="entry name" value="PWI"/>
    <property type="match status" value="1"/>
</dbReference>
<evidence type="ECO:0000259" key="6">
    <source>
        <dbReference type="PROSITE" id="PS51025"/>
    </source>
</evidence>
<dbReference type="FunFam" id="1.20.1390.10:FF:000008">
    <property type="entry name" value="RNA Binding Motif protein homolog"/>
    <property type="match status" value="1"/>
</dbReference>
<evidence type="ECO:0000256" key="1">
    <source>
        <dbReference type="ARBA" id="ARBA00022664"/>
    </source>
</evidence>
<dbReference type="GO" id="GO:0048024">
    <property type="term" value="P:regulation of mRNA splicing, via spliceosome"/>
    <property type="evidence" value="ECO:0007669"/>
    <property type="project" value="EnsemblPlants"/>
</dbReference>
<dbReference type="InterPro" id="IPR036483">
    <property type="entry name" value="PWI_dom_sf"/>
</dbReference>
<evidence type="ECO:0000256" key="3">
    <source>
        <dbReference type="SAM" id="MobiDB-lite"/>
    </source>
</evidence>
<name>A0A0E0IBU2_ORYNI</name>
<dbReference type="InterPro" id="IPR053294">
    <property type="entry name" value="RBM_PWI_domain"/>
</dbReference>
<feature type="compositionally biased region" description="Low complexity" evidence="3">
    <location>
        <begin position="92"/>
        <end position="104"/>
    </location>
</feature>
<feature type="compositionally biased region" description="Basic and acidic residues" evidence="3">
    <location>
        <begin position="347"/>
        <end position="357"/>
    </location>
</feature>
<dbReference type="GO" id="GO:0003723">
    <property type="term" value="F:RNA binding"/>
    <property type="evidence" value="ECO:0007669"/>
    <property type="project" value="UniProtKB-UniRule"/>
</dbReference>
<dbReference type="InterPro" id="IPR002483">
    <property type="entry name" value="PWI_dom"/>
</dbReference>